<protein>
    <submittedName>
        <fullName evidence="2">Transposase</fullName>
    </submittedName>
</protein>
<dbReference type="EMBL" id="WURB01000001">
    <property type="protein sequence ID" value="MXQ10266.1"/>
    <property type="molecule type" value="Genomic_DNA"/>
</dbReference>
<feature type="domain" description="Insertion element IS402-like" evidence="1">
    <location>
        <begin position="11"/>
        <end position="60"/>
    </location>
</feature>
<dbReference type="Proteomes" id="UP000436483">
    <property type="component" value="Unassembled WGS sequence"/>
</dbReference>
<proteinExistence type="predicted"/>
<dbReference type="OrthoDB" id="9798237at2"/>
<dbReference type="InterPro" id="IPR025161">
    <property type="entry name" value="IS402-like_dom"/>
</dbReference>
<evidence type="ECO:0000259" key="1">
    <source>
        <dbReference type="Pfam" id="PF13340"/>
    </source>
</evidence>
<keyword evidence="3" id="KW-1185">Reference proteome</keyword>
<evidence type="ECO:0000313" key="2">
    <source>
        <dbReference type="EMBL" id="MXQ10266.1"/>
    </source>
</evidence>
<organism evidence="2 3">
    <name type="scientific">Microvirga makkahensis</name>
    <dbReference type="NCBI Taxonomy" id="1128670"/>
    <lineage>
        <taxon>Bacteria</taxon>
        <taxon>Pseudomonadati</taxon>
        <taxon>Pseudomonadota</taxon>
        <taxon>Alphaproteobacteria</taxon>
        <taxon>Hyphomicrobiales</taxon>
        <taxon>Methylobacteriaceae</taxon>
        <taxon>Microvirga</taxon>
    </lineage>
</organism>
<name>A0A7X3SMG2_9HYPH</name>
<reference evidence="2 3" key="2">
    <citation type="submission" date="2020-01" db="EMBL/GenBank/DDBJ databases">
        <title>Microvirga sp. nov., an arsenate reduction bacterium isolated from Tibet hotspring sediments.</title>
        <authorList>
            <person name="Xian W.-D."/>
            <person name="Li W.-J."/>
        </authorList>
    </citation>
    <scope>NUCLEOTIDE SEQUENCE [LARGE SCALE GENOMIC DNA]</scope>
    <source>
        <strain evidence="2 3">KCTC 23863</strain>
    </source>
</reference>
<gene>
    <name evidence="2" type="ORF">GR328_02110</name>
</gene>
<reference evidence="2 3" key="1">
    <citation type="submission" date="2019-12" db="EMBL/GenBank/DDBJ databases">
        <authorList>
            <person name="Yuan C.-G."/>
        </authorList>
    </citation>
    <scope>NUCLEOTIDE SEQUENCE [LARGE SCALE GENOMIC DNA]</scope>
    <source>
        <strain evidence="2 3">KCTC 23863</strain>
    </source>
</reference>
<dbReference type="Pfam" id="PF13340">
    <property type="entry name" value="DUF4096"/>
    <property type="match status" value="1"/>
</dbReference>
<dbReference type="AlphaFoldDB" id="A0A7X3SMG2"/>
<comment type="caution">
    <text evidence="2">The sequence shown here is derived from an EMBL/GenBank/DDBJ whole genome shotgun (WGS) entry which is preliminary data.</text>
</comment>
<evidence type="ECO:0000313" key="3">
    <source>
        <dbReference type="Proteomes" id="UP000436483"/>
    </source>
</evidence>
<sequence>MGDEGIDERSGSARRAPAGADLSGIVYVIRNGLQSKDAPKRYGSHKTLHSRFMRWSRLGCSIGSSRRPRAADATPLKVRRTVASLRGKEMFPVIPAARKAAELQSQRRLR</sequence>
<accession>A0A7X3SMG2</accession>